<keyword evidence="1" id="KW-0548">Nucleotidyltransferase</keyword>
<dbReference type="NCBIfam" id="TIGR03584">
    <property type="entry name" value="PseF"/>
    <property type="match status" value="1"/>
</dbReference>
<proteinExistence type="predicted"/>
<dbReference type="PANTHER" id="PTHR21485">
    <property type="entry name" value="HAD SUPERFAMILY MEMBERS CMAS AND KDSC"/>
    <property type="match status" value="1"/>
</dbReference>
<dbReference type="InterPro" id="IPR020039">
    <property type="entry name" value="PseF"/>
</dbReference>
<gene>
    <name evidence="1" type="ORF">I633_05505</name>
</gene>
<dbReference type="PATRIC" id="fig|1300253.3.peg.1139"/>
<protein>
    <submittedName>
        <fullName evidence="1">Putative Acylneuraminate cytidylyltransferase</fullName>
    </submittedName>
</protein>
<dbReference type="CDD" id="cd02513">
    <property type="entry name" value="CMP-NeuAc_Synthase"/>
    <property type="match status" value="1"/>
</dbReference>
<evidence type="ECO:0000313" key="2">
    <source>
        <dbReference type="Proteomes" id="UP000014909"/>
    </source>
</evidence>
<organism evidence="1 2">
    <name type="scientific">Alteromonas mediterranea 615</name>
    <dbReference type="NCBI Taxonomy" id="1300253"/>
    <lineage>
        <taxon>Bacteria</taxon>
        <taxon>Pseudomonadati</taxon>
        <taxon>Pseudomonadota</taxon>
        <taxon>Gammaproteobacteria</taxon>
        <taxon>Alteromonadales</taxon>
        <taxon>Alteromonadaceae</taxon>
        <taxon>Alteromonas/Salinimonas group</taxon>
        <taxon>Alteromonas</taxon>
    </lineage>
</organism>
<dbReference type="Proteomes" id="UP000014909">
    <property type="component" value="Chromosome"/>
</dbReference>
<sequence>MNIAIIPARGGSKRIPRKNITRFCGKPIIAYSIEAAINSKLIDKVIVSTDDHEIANVAIEYGAEIPFMRDKSLADDMTGTTPVIRSALSDYIALKNNVKYCLCLYATAPFVTAQLIDQSVELLQQAKADYVFTAHRFSFPIQRALLEDESGNIRPYSAIDINKRSQDLPHAYHDAGQLYAAQASTWLDTSKPIFSEYSRMLKLPSYLVQDIDTFEDWKRAEVMFRILKEMGER</sequence>
<dbReference type="BioCyc" id="AMAC1300253:G12YX-883-MONOMER"/>
<keyword evidence="1" id="KW-0808">Transferase</keyword>
<dbReference type="GO" id="GO:0008781">
    <property type="term" value="F:N-acylneuraminate cytidylyltransferase activity"/>
    <property type="evidence" value="ECO:0007669"/>
    <property type="project" value="TreeGrafter"/>
</dbReference>
<dbReference type="PANTHER" id="PTHR21485:SF6">
    <property type="entry name" value="N-ACYLNEURAMINATE CYTIDYLYLTRANSFERASE-RELATED"/>
    <property type="match status" value="1"/>
</dbReference>
<dbReference type="Pfam" id="PF02348">
    <property type="entry name" value="CTP_transf_3"/>
    <property type="match status" value="1"/>
</dbReference>
<dbReference type="SUPFAM" id="SSF53448">
    <property type="entry name" value="Nucleotide-diphospho-sugar transferases"/>
    <property type="match status" value="1"/>
</dbReference>
<dbReference type="Gene3D" id="3.90.550.10">
    <property type="entry name" value="Spore Coat Polysaccharide Biosynthesis Protein SpsA, Chain A"/>
    <property type="match status" value="1"/>
</dbReference>
<name>S5ADG0_9ALTE</name>
<dbReference type="HOGENOM" id="CLU_042930_1_0_6"/>
<dbReference type="KEGG" id="amh:I633_05505"/>
<dbReference type="AlphaFoldDB" id="S5ADG0"/>
<dbReference type="InterPro" id="IPR003329">
    <property type="entry name" value="Cytidylyl_trans"/>
</dbReference>
<accession>S5ADG0</accession>
<dbReference type="InterPro" id="IPR029044">
    <property type="entry name" value="Nucleotide-diphossugar_trans"/>
</dbReference>
<dbReference type="EMBL" id="CP004846">
    <property type="protein sequence ID" value="AGP77304.1"/>
    <property type="molecule type" value="Genomic_DNA"/>
</dbReference>
<reference evidence="1 2" key="1">
    <citation type="journal article" date="2013" name="Genome Biol. Evol.">
        <title>Genomic Diversity of "Deep Ecotype" Alteromonas macleodii Isolates: Evidence for Pan-Mediterranean Clonal Frames.</title>
        <authorList>
            <person name="Lopez-Perez M."/>
            <person name="Gonzaga A."/>
            <person name="Rodriguez-Valera F."/>
        </authorList>
    </citation>
    <scope>NUCLEOTIDE SEQUENCE [LARGE SCALE GENOMIC DNA]</scope>
    <source>
        <strain evidence="2">'English Channel 615'</strain>
    </source>
</reference>
<dbReference type="InterPro" id="IPR050793">
    <property type="entry name" value="CMP-NeuNAc_synthase"/>
</dbReference>
<evidence type="ECO:0000313" key="1">
    <source>
        <dbReference type="EMBL" id="AGP77304.1"/>
    </source>
</evidence>